<feature type="compositionally biased region" description="Low complexity" evidence="1">
    <location>
        <begin position="95"/>
        <end position="127"/>
    </location>
</feature>
<dbReference type="Proteomes" id="UP000539313">
    <property type="component" value="Unassembled WGS sequence"/>
</dbReference>
<evidence type="ECO:0008006" key="4">
    <source>
        <dbReference type="Google" id="ProtNLM"/>
    </source>
</evidence>
<feature type="compositionally biased region" description="Basic and acidic residues" evidence="1">
    <location>
        <begin position="73"/>
        <end position="83"/>
    </location>
</feature>
<reference evidence="2 3" key="1">
    <citation type="submission" date="2020-08" db="EMBL/GenBank/DDBJ databases">
        <title>Sequencing the genomes of 1000 actinobacteria strains.</title>
        <authorList>
            <person name="Klenk H.-P."/>
        </authorList>
    </citation>
    <scope>NUCLEOTIDE SEQUENCE [LARGE SCALE GENOMIC DNA]</scope>
    <source>
        <strain evidence="2 3">DSM 45823</strain>
    </source>
</reference>
<dbReference type="AlphaFoldDB" id="A0A7W3N3J5"/>
<evidence type="ECO:0000313" key="3">
    <source>
        <dbReference type="Proteomes" id="UP000539313"/>
    </source>
</evidence>
<keyword evidence="3" id="KW-1185">Reference proteome</keyword>
<sequence>MKIRIPFLVGAAVGYVLGTKAGRERYEQIVQQSRRLAENPKVQETAETLRAKSGTLAGTAKNRIAERTGGARQKAETTEREPLAEVGGEPSGRFSGTTAGAGTPGSTSTTSGKPSTGSPAGAPSGTTRPTSGGSR</sequence>
<accession>A0A7W3N3J5</accession>
<proteinExistence type="predicted"/>
<evidence type="ECO:0000256" key="1">
    <source>
        <dbReference type="SAM" id="MobiDB-lite"/>
    </source>
</evidence>
<feature type="region of interest" description="Disordered" evidence="1">
    <location>
        <begin position="34"/>
        <end position="135"/>
    </location>
</feature>
<gene>
    <name evidence="2" type="ORF">HNR21_005725</name>
</gene>
<protein>
    <recommendedName>
        <fullName evidence="4">YtxH domain-containing protein</fullName>
    </recommendedName>
</protein>
<dbReference type="RefSeq" id="WP_182707621.1">
    <property type="nucleotide sequence ID" value="NZ_JACJII010000001.1"/>
</dbReference>
<organism evidence="2 3">
    <name type="scientific">Thermomonospora cellulosilytica</name>
    <dbReference type="NCBI Taxonomy" id="1411118"/>
    <lineage>
        <taxon>Bacteria</taxon>
        <taxon>Bacillati</taxon>
        <taxon>Actinomycetota</taxon>
        <taxon>Actinomycetes</taxon>
        <taxon>Streptosporangiales</taxon>
        <taxon>Thermomonosporaceae</taxon>
        <taxon>Thermomonospora</taxon>
    </lineage>
</organism>
<comment type="caution">
    <text evidence="2">The sequence shown here is derived from an EMBL/GenBank/DDBJ whole genome shotgun (WGS) entry which is preliminary data.</text>
</comment>
<name>A0A7W3N3J5_9ACTN</name>
<evidence type="ECO:0000313" key="2">
    <source>
        <dbReference type="EMBL" id="MBA9006843.1"/>
    </source>
</evidence>
<dbReference type="EMBL" id="JACJII010000001">
    <property type="protein sequence ID" value="MBA9006843.1"/>
    <property type="molecule type" value="Genomic_DNA"/>
</dbReference>